<dbReference type="Pfam" id="PF00563">
    <property type="entry name" value="EAL"/>
    <property type="match status" value="1"/>
</dbReference>
<dbReference type="InterPro" id="IPR000160">
    <property type="entry name" value="GGDEF_dom"/>
</dbReference>
<dbReference type="SUPFAM" id="SSF141868">
    <property type="entry name" value="EAL domain-like"/>
    <property type="match status" value="1"/>
</dbReference>
<comment type="caution">
    <text evidence="6">The sequence shown here is derived from an EMBL/GenBank/DDBJ whole genome shotgun (WGS) entry which is preliminary data.</text>
</comment>
<feature type="domain" description="PAC" evidence="3">
    <location>
        <begin position="252"/>
        <end position="302"/>
    </location>
</feature>
<dbReference type="Pfam" id="PF08447">
    <property type="entry name" value="PAS_3"/>
    <property type="match status" value="1"/>
</dbReference>
<dbReference type="InterPro" id="IPR000014">
    <property type="entry name" value="PAS"/>
</dbReference>
<dbReference type="Pfam" id="PF13426">
    <property type="entry name" value="PAS_9"/>
    <property type="match status" value="1"/>
</dbReference>
<dbReference type="SUPFAM" id="SSF55785">
    <property type="entry name" value="PYP-like sensor domain (PAS domain)"/>
    <property type="match status" value="2"/>
</dbReference>
<dbReference type="CDD" id="cd01948">
    <property type="entry name" value="EAL"/>
    <property type="match status" value="1"/>
</dbReference>
<dbReference type="InterPro" id="IPR000700">
    <property type="entry name" value="PAS-assoc_C"/>
</dbReference>
<dbReference type="InterPro" id="IPR013655">
    <property type="entry name" value="PAS_fold_3"/>
</dbReference>
<feature type="domain" description="PAS" evidence="2">
    <location>
        <begin position="201"/>
        <end position="245"/>
    </location>
</feature>
<feature type="domain" description="GGDEF" evidence="5">
    <location>
        <begin position="334"/>
        <end position="472"/>
    </location>
</feature>
<dbReference type="CDD" id="cd01949">
    <property type="entry name" value="GGDEF"/>
    <property type="match status" value="1"/>
</dbReference>
<dbReference type="Gene3D" id="3.30.70.270">
    <property type="match status" value="1"/>
</dbReference>
<reference evidence="6 7" key="1">
    <citation type="submission" date="2023-10" db="EMBL/GenBank/DDBJ databases">
        <authorList>
            <person name="Venkata Ramana C."/>
            <person name="Sasikala C."/>
            <person name="Dhurka M."/>
        </authorList>
    </citation>
    <scope>NUCLEOTIDE SEQUENCE [LARGE SCALE GENOMIC DNA]</scope>
    <source>
        <strain evidence="6 7">KCTC 32151</strain>
    </source>
</reference>
<protein>
    <submittedName>
        <fullName evidence="6">EAL domain-containing protein</fullName>
    </submittedName>
</protein>
<keyword evidence="1" id="KW-0812">Transmembrane</keyword>
<dbReference type="Gene3D" id="3.20.20.450">
    <property type="entry name" value="EAL domain"/>
    <property type="match status" value="1"/>
</dbReference>
<feature type="transmembrane region" description="Helical" evidence="1">
    <location>
        <begin position="15"/>
        <end position="35"/>
    </location>
</feature>
<evidence type="ECO:0000259" key="3">
    <source>
        <dbReference type="PROSITE" id="PS50113"/>
    </source>
</evidence>
<evidence type="ECO:0000313" key="6">
    <source>
        <dbReference type="EMBL" id="MDV6226399.1"/>
    </source>
</evidence>
<dbReference type="PROSITE" id="PS50883">
    <property type="entry name" value="EAL"/>
    <property type="match status" value="1"/>
</dbReference>
<gene>
    <name evidence="6" type="ORF">R2G56_08890</name>
</gene>
<dbReference type="InterPro" id="IPR001633">
    <property type="entry name" value="EAL_dom"/>
</dbReference>
<dbReference type="SMART" id="SM00052">
    <property type="entry name" value="EAL"/>
    <property type="match status" value="1"/>
</dbReference>
<evidence type="ECO:0000313" key="7">
    <source>
        <dbReference type="Proteomes" id="UP001185659"/>
    </source>
</evidence>
<keyword evidence="7" id="KW-1185">Reference proteome</keyword>
<name>A0ABU4AJJ0_9HYPH</name>
<dbReference type="InterPro" id="IPR043128">
    <property type="entry name" value="Rev_trsase/Diguanyl_cyclase"/>
</dbReference>
<keyword evidence="1" id="KW-0472">Membrane</keyword>
<dbReference type="SUPFAM" id="SSF55073">
    <property type="entry name" value="Nucleotide cyclase"/>
    <property type="match status" value="1"/>
</dbReference>
<dbReference type="InterPro" id="IPR029787">
    <property type="entry name" value="Nucleotide_cyclase"/>
</dbReference>
<proteinExistence type="predicted"/>
<dbReference type="SMART" id="SM00091">
    <property type="entry name" value="PAS"/>
    <property type="match status" value="2"/>
</dbReference>
<dbReference type="InterPro" id="IPR035919">
    <property type="entry name" value="EAL_sf"/>
</dbReference>
<evidence type="ECO:0000259" key="5">
    <source>
        <dbReference type="PROSITE" id="PS50887"/>
    </source>
</evidence>
<evidence type="ECO:0000259" key="2">
    <source>
        <dbReference type="PROSITE" id="PS50112"/>
    </source>
</evidence>
<evidence type="ECO:0000256" key="1">
    <source>
        <dbReference type="SAM" id="Phobius"/>
    </source>
</evidence>
<feature type="domain" description="EAL" evidence="4">
    <location>
        <begin position="481"/>
        <end position="735"/>
    </location>
</feature>
<dbReference type="Proteomes" id="UP001185659">
    <property type="component" value="Unassembled WGS sequence"/>
</dbReference>
<dbReference type="InterPro" id="IPR001610">
    <property type="entry name" value="PAC"/>
</dbReference>
<keyword evidence="1" id="KW-1133">Transmembrane helix</keyword>
<evidence type="ECO:0000259" key="4">
    <source>
        <dbReference type="PROSITE" id="PS50883"/>
    </source>
</evidence>
<dbReference type="SMART" id="SM00267">
    <property type="entry name" value="GGDEF"/>
    <property type="match status" value="1"/>
</dbReference>
<dbReference type="CDD" id="cd00130">
    <property type="entry name" value="PAS"/>
    <property type="match status" value="2"/>
</dbReference>
<accession>A0ABU4AJJ0</accession>
<dbReference type="NCBIfam" id="TIGR00254">
    <property type="entry name" value="GGDEF"/>
    <property type="match status" value="1"/>
</dbReference>
<dbReference type="PROSITE" id="PS50112">
    <property type="entry name" value="PAS"/>
    <property type="match status" value="1"/>
</dbReference>
<dbReference type="PROSITE" id="PS50887">
    <property type="entry name" value="GGDEF"/>
    <property type="match status" value="1"/>
</dbReference>
<dbReference type="InterPro" id="IPR052155">
    <property type="entry name" value="Biofilm_reg_signaling"/>
</dbReference>
<dbReference type="PANTHER" id="PTHR44757">
    <property type="entry name" value="DIGUANYLATE CYCLASE DGCP"/>
    <property type="match status" value="1"/>
</dbReference>
<dbReference type="InterPro" id="IPR035965">
    <property type="entry name" value="PAS-like_dom_sf"/>
</dbReference>
<dbReference type="Gene3D" id="3.30.450.20">
    <property type="entry name" value="PAS domain"/>
    <property type="match status" value="2"/>
</dbReference>
<dbReference type="PANTHER" id="PTHR44757:SF2">
    <property type="entry name" value="BIOFILM ARCHITECTURE MAINTENANCE PROTEIN MBAA"/>
    <property type="match status" value="1"/>
</dbReference>
<organism evidence="6 7">
    <name type="scientific">Nitratireductor aquimarinus</name>
    <dbReference type="NCBI Taxonomy" id="889300"/>
    <lineage>
        <taxon>Bacteria</taxon>
        <taxon>Pseudomonadati</taxon>
        <taxon>Pseudomonadota</taxon>
        <taxon>Alphaproteobacteria</taxon>
        <taxon>Hyphomicrobiales</taxon>
        <taxon>Phyllobacteriaceae</taxon>
        <taxon>Nitratireductor</taxon>
    </lineage>
</organism>
<dbReference type="Pfam" id="PF00990">
    <property type="entry name" value="GGDEF"/>
    <property type="match status" value="1"/>
</dbReference>
<dbReference type="EMBL" id="JAWLIP010000003">
    <property type="protein sequence ID" value="MDV6226399.1"/>
    <property type="molecule type" value="Genomic_DNA"/>
</dbReference>
<sequence length="750" mass="84003">MSENIQTMLATQAGLAWWIAAGGLLGCLALTYCLFRMRSLYRAVRDEQVNHQELIDNLSEGIYRSLPNGRQLSANPALVRLNGYDSEAELLAGVTDIGSEWYVDPARREAFRAELEKNGKVENFISEIYRHKTRERIWISESARLVRDRRTGKPLYYEGSVREITETVKRLRLQDMFEKLTSQLPGGLFQMLRRNGGQFSVLYTSRGFRDLLGYEYNAVPGDPNSILHMVHAEDRARYLETLRQSGMNLSAWECEFRLHAVDGSEKWLRVAAMPESTEDGIVWHGYLSDTSARRKNELEIERLAFFDPLTGLPNRRCLFDAVGKQMEACSRNGNRGAILFIDLDNFKTLNDTMGHDVGDIFLKQVATRLQAAVAPGDTVGRIGGDEFVIVLSLSDTTAASATRNAIVAANRVLAALRQEFTLGQMTHRTSASVGVLVFDGSERGPEVLMKNADMAMYQAKSSGRNNVALFDPRVLQKERKRFRLLSDMRGALVENNLELHYQPQVNMAGHVVGAEALLRWNHADHGALSPSDFVGLAEQHGLSELLGRGVIETSVRTLAEWKKNPRLEGLRMAVNISLKSLRDPDFVAFLHDRLEEHGLNPQLLTLEMTERVLTSDQMQIQRRMNELKALGVRLSLDDFGTGYSSIAYLKKLPFDELKVDGSFIADIEASENNRALVQSMLDMASTLGLSAVAEHVQTARQEALLKASGCAFFQGWLYGRAMTGEDFARFVLDRNPSSILRFPGSTRQGA</sequence>
<dbReference type="PROSITE" id="PS50113">
    <property type="entry name" value="PAC"/>
    <property type="match status" value="1"/>
</dbReference>
<dbReference type="RefSeq" id="WP_317561060.1">
    <property type="nucleotide sequence ID" value="NZ_JAWLIP010000003.1"/>
</dbReference>
<dbReference type="SMART" id="SM00086">
    <property type="entry name" value="PAC"/>
    <property type="match status" value="2"/>
</dbReference>